<dbReference type="RefSeq" id="WP_006801625.1">
    <property type="nucleotide sequence ID" value="NZ_GL891995.1"/>
</dbReference>
<organism evidence="1 2">
    <name type="scientific">Dysgonomonas gadei ATCC BAA-286</name>
    <dbReference type="NCBI Taxonomy" id="742766"/>
    <lineage>
        <taxon>Bacteria</taxon>
        <taxon>Pseudomonadati</taxon>
        <taxon>Bacteroidota</taxon>
        <taxon>Bacteroidia</taxon>
        <taxon>Bacteroidales</taxon>
        <taxon>Dysgonomonadaceae</taxon>
        <taxon>Dysgonomonas</taxon>
    </lineage>
</organism>
<dbReference type="PROSITE" id="PS51257">
    <property type="entry name" value="PROKAR_LIPOPROTEIN"/>
    <property type="match status" value="1"/>
</dbReference>
<proteinExistence type="predicted"/>
<dbReference type="eggNOG" id="COG3117">
    <property type="taxonomic scope" value="Bacteria"/>
</dbReference>
<reference evidence="1 2" key="1">
    <citation type="submission" date="2011-04" db="EMBL/GenBank/DDBJ databases">
        <title>The Genome Sequence of Dysgonomonas gadei ATCC BAA-286.</title>
        <authorList>
            <consortium name="The Broad Institute Genome Sequencing Platform"/>
            <person name="Earl A."/>
            <person name="Ward D."/>
            <person name="Feldgarden M."/>
            <person name="Gevers D."/>
            <person name="Pudlo N."/>
            <person name="Martens E."/>
            <person name="Allen-Vercoe E."/>
            <person name="Young S.K."/>
            <person name="Zeng Q."/>
            <person name="Gargeya S."/>
            <person name="Fitzgerald M."/>
            <person name="Haas B."/>
            <person name="Abouelleil A."/>
            <person name="Alvarado L."/>
            <person name="Arachchi H.M."/>
            <person name="Berlin A."/>
            <person name="Brown A."/>
            <person name="Chapman S.B."/>
            <person name="Chen Z."/>
            <person name="Dunbar C."/>
            <person name="Freedman E."/>
            <person name="Gearin G."/>
            <person name="Gellesch M."/>
            <person name="Goldberg J."/>
            <person name="Griggs A."/>
            <person name="Gujja S."/>
            <person name="Heiman D."/>
            <person name="Howarth C."/>
            <person name="Larson L."/>
            <person name="Lui A."/>
            <person name="MacDonald P.J.P."/>
            <person name="Mehta T."/>
            <person name="Montmayeur A."/>
            <person name="Murphy C."/>
            <person name="Neiman D."/>
            <person name="Pearson M."/>
            <person name="Priest M."/>
            <person name="Roberts A."/>
            <person name="Saif S."/>
            <person name="Shea T."/>
            <person name="Shenoy N."/>
            <person name="Sisk P."/>
            <person name="Stolte C."/>
            <person name="Sykes S."/>
            <person name="Yandava C."/>
            <person name="Wortman J."/>
            <person name="Nusbaum C."/>
            <person name="Birren B."/>
        </authorList>
    </citation>
    <scope>NUCLEOTIDE SEQUENCE [LARGE SCALE GENOMIC DNA]</scope>
    <source>
        <strain evidence="1 2">ATCC BAA-286</strain>
    </source>
</reference>
<evidence type="ECO:0008006" key="3">
    <source>
        <dbReference type="Google" id="ProtNLM"/>
    </source>
</evidence>
<sequence length="207" mass="24167">MKLMPLQKLFLVAVITIFTAPFFFASCKKEVSSAVNFKYDKEIVPSMHTDSVRMLISDSGLIKYKMITKTWDVFDEAKDPYWFFPKGGYLEKFDTAFVVVFTIKADTVWNYTRRKLWRLKGNVFARNIVGETFTGDEFFWNQQEQKIYSNKLVEVNRPEKGVLIARNGMVANQQMTAYEFMEVGENAGKKTVFYVNEDEENKEEKAE</sequence>
<keyword evidence="2" id="KW-1185">Reference proteome</keyword>
<comment type="caution">
    <text evidence="1">The sequence shown here is derived from an EMBL/GenBank/DDBJ whole genome shotgun (WGS) entry which is preliminary data.</text>
</comment>
<dbReference type="HOGENOM" id="CLU_098275_0_2_10"/>
<dbReference type="Proteomes" id="UP000004913">
    <property type="component" value="Unassembled WGS sequence"/>
</dbReference>
<evidence type="ECO:0000313" key="2">
    <source>
        <dbReference type="Proteomes" id="UP000004913"/>
    </source>
</evidence>
<dbReference type="OrthoDB" id="9812080at2"/>
<dbReference type="STRING" id="742766.HMPREF9455_04089"/>
<accession>F5J422</accession>
<name>F5J422_9BACT</name>
<dbReference type="AlphaFoldDB" id="F5J422"/>
<gene>
    <name evidence="1" type="ORF">HMPREF9455_04089</name>
</gene>
<dbReference type="EMBL" id="ADLV01000057">
    <property type="protein sequence ID" value="EGJ99593.1"/>
    <property type="molecule type" value="Genomic_DNA"/>
</dbReference>
<protein>
    <recommendedName>
        <fullName evidence="3">LPS export ABC transporter periplasmic protein LptC</fullName>
    </recommendedName>
</protein>
<evidence type="ECO:0000313" key="1">
    <source>
        <dbReference type="EMBL" id="EGJ99593.1"/>
    </source>
</evidence>